<dbReference type="InterPro" id="IPR001702">
    <property type="entry name" value="Porin_Gram-ve"/>
</dbReference>
<dbReference type="CDD" id="cd00342">
    <property type="entry name" value="gram_neg_porins"/>
    <property type="match status" value="1"/>
</dbReference>
<keyword evidence="9" id="KW-1185">Reference proteome</keyword>
<dbReference type="Proteomes" id="UP000317652">
    <property type="component" value="Unassembled WGS sequence"/>
</dbReference>
<feature type="signal peptide" evidence="7">
    <location>
        <begin position="1"/>
        <end position="20"/>
    </location>
</feature>
<name>A0ABY6V939_9ENTR</name>
<sequence>MNKASYLAVPLLLVFSVADAAVIYNKDGNKLDLYGKISPRWYSSDNEDQNGDKTYVRIGVKAETTISDELVGYSRWERELKGNNPEGSNQGDKTRYAFAGLRSQRFGSLDYGRNLGVLYDIGAWTDMLPEFGSDTWTQNDVFMAKRTTGLLTWRNTDFFNYVDGLNLTLQYQGKNEANRDEIRKQNGDGVGAALTYSYGDISTGFTYATSARTTAQKESSEPLNAKGDRAEAWGTGIKYDNGHVYAAMVYSQTYNMTTFGKYISNETQNMEAVLQYQFDNGFRPSIAYLRSKANDISGYGSENINEYVSLGAFYYFTKNVSAIVDYRLNLLDENDFTRKTGVNTADILALGFTYAF</sequence>
<evidence type="ECO:0000256" key="4">
    <source>
        <dbReference type="ARBA" id="ARBA00023136"/>
    </source>
</evidence>
<keyword evidence="6" id="KW-0626">Porin</keyword>
<dbReference type="EMBL" id="CABGGS010000003">
    <property type="protein sequence ID" value="VUS30664.1"/>
    <property type="molecule type" value="Genomic_DNA"/>
</dbReference>
<dbReference type="InterPro" id="IPR033900">
    <property type="entry name" value="Gram_neg_porin_domain"/>
</dbReference>
<dbReference type="SUPFAM" id="SSF56935">
    <property type="entry name" value="Porins"/>
    <property type="match status" value="1"/>
</dbReference>
<evidence type="ECO:0000256" key="3">
    <source>
        <dbReference type="ARBA" id="ARBA00022729"/>
    </source>
</evidence>
<comment type="similarity">
    <text evidence="2 6">Belongs to the Gram-negative porin family.</text>
</comment>
<dbReference type="PANTHER" id="PTHR34501">
    <property type="entry name" value="PROTEIN YDDL-RELATED"/>
    <property type="match status" value="1"/>
</dbReference>
<dbReference type="PRINTS" id="PR00182">
    <property type="entry name" value="ECOLNEIPORIN"/>
</dbReference>
<keyword evidence="6" id="KW-0812">Transmembrane</keyword>
<evidence type="ECO:0000256" key="5">
    <source>
        <dbReference type="ARBA" id="ARBA00023237"/>
    </source>
</evidence>
<evidence type="ECO:0000256" key="6">
    <source>
        <dbReference type="RuleBase" id="RU000469"/>
    </source>
</evidence>
<dbReference type="RefSeq" id="WP_142981255.1">
    <property type="nucleotide sequence ID" value="NZ_CABGGS010000003.1"/>
</dbReference>
<keyword evidence="6" id="KW-0813">Transport</keyword>
<keyword evidence="6" id="KW-0406">Ion transport</keyword>
<gene>
    <name evidence="8" type="primary">ompD_2</name>
    <name evidence="8" type="ORF">SB6411_04589</name>
</gene>
<reference evidence="8 9" key="1">
    <citation type="submission" date="2019-07" db="EMBL/GenBank/DDBJ databases">
        <authorList>
            <person name="Brisse S."/>
            <person name="Rodrigues C."/>
            <person name="Thorpe H."/>
        </authorList>
    </citation>
    <scope>NUCLEOTIDE SEQUENCE [LARGE SCALE GENOMIC DNA]</scope>
    <source>
        <strain evidence="8">SB6411</strain>
    </source>
</reference>
<dbReference type="PANTHER" id="PTHR34501:SF2">
    <property type="entry name" value="OUTER MEMBRANE PORIN F-RELATED"/>
    <property type="match status" value="1"/>
</dbReference>
<dbReference type="PROSITE" id="PS00576">
    <property type="entry name" value="GRAM_NEG_PORIN"/>
    <property type="match status" value="1"/>
</dbReference>
<evidence type="ECO:0000313" key="9">
    <source>
        <dbReference type="Proteomes" id="UP000317652"/>
    </source>
</evidence>
<proteinExistence type="inferred from homology"/>
<evidence type="ECO:0000256" key="1">
    <source>
        <dbReference type="ARBA" id="ARBA00004571"/>
    </source>
</evidence>
<dbReference type="InterPro" id="IPR013793">
    <property type="entry name" value="Porin_Gram-ve_CS"/>
</dbReference>
<dbReference type="InterPro" id="IPR050298">
    <property type="entry name" value="Gram-neg_bact_OMP"/>
</dbReference>
<dbReference type="Gene3D" id="2.40.160.10">
    <property type="entry name" value="Porin"/>
    <property type="match status" value="1"/>
</dbReference>
<dbReference type="InterPro" id="IPR023614">
    <property type="entry name" value="Porin_dom_sf"/>
</dbReference>
<evidence type="ECO:0000256" key="7">
    <source>
        <dbReference type="SAM" id="SignalP"/>
    </source>
</evidence>
<comment type="caution">
    <text evidence="8">The sequence shown here is derived from an EMBL/GenBank/DDBJ whole genome shotgun (WGS) entry which is preliminary data.</text>
</comment>
<comment type="subunit">
    <text evidence="6">Homotrimer.</text>
</comment>
<protein>
    <submittedName>
        <fullName evidence="8">Outer membrane porin protein OmpD</fullName>
    </submittedName>
</protein>
<dbReference type="InterPro" id="IPR001897">
    <property type="entry name" value="Porin_gammaproteobac"/>
</dbReference>
<dbReference type="Pfam" id="PF00267">
    <property type="entry name" value="Porin_1"/>
    <property type="match status" value="1"/>
</dbReference>
<keyword evidence="4 6" id="KW-0472">Membrane</keyword>
<evidence type="ECO:0000256" key="2">
    <source>
        <dbReference type="ARBA" id="ARBA00007539"/>
    </source>
</evidence>
<dbReference type="PRINTS" id="PR00183">
    <property type="entry name" value="ECOLIPORIN"/>
</dbReference>
<organism evidence="8 9">
    <name type="scientific">Klebsiella spallanzanii</name>
    <dbReference type="NCBI Taxonomy" id="2587528"/>
    <lineage>
        <taxon>Bacteria</taxon>
        <taxon>Pseudomonadati</taxon>
        <taxon>Pseudomonadota</taxon>
        <taxon>Gammaproteobacteria</taxon>
        <taxon>Enterobacterales</taxon>
        <taxon>Enterobacteriaceae</taxon>
        <taxon>Klebsiella/Raoultella group</taxon>
        <taxon>Klebsiella</taxon>
    </lineage>
</organism>
<keyword evidence="5 6" id="KW-0998">Cell outer membrane</keyword>
<feature type="chain" id="PRO_5047351629" evidence="7">
    <location>
        <begin position="21"/>
        <end position="356"/>
    </location>
</feature>
<keyword evidence="3 7" id="KW-0732">Signal</keyword>
<evidence type="ECO:0000313" key="8">
    <source>
        <dbReference type="EMBL" id="VUS30664.1"/>
    </source>
</evidence>
<comment type="subcellular location">
    <subcellularLocation>
        <location evidence="1 6">Cell outer membrane</location>
        <topology evidence="1 6">Multi-pass membrane protein</topology>
    </subcellularLocation>
</comment>
<accession>A0ABY6V939</accession>